<dbReference type="STRING" id="857566.A0A1E3PCA1"/>
<keyword evidence="11" id="KW-1185">Reference proteome</keyword>
<evidence type="ECO:0000256" key="7">
    <source>
        <dbReference type="ARBA" id="ARBA00022833"/>
    </source>
</evidence>
<gene>
    <name evidence="10" type="ORF">NADFUDRAFT_48278</name>
</gene>
<name>A0A1E3PCA1_9ASCO</name>
<dbReference type="PANTHER" id="PTHR43137:SF1">
    <property type="entry name" value="DIHYDROOROTASE"/>
    <property type="match status" value="1"/>
</dbReference>
<comment type="similarity">
    <text evidence="3">Belongs to the metallo-dependent hydrolases superfamily. DHOase family. Class II DHOase subfamily.</text>
</comment>
<dbReference type="GO" id="GO:0044205">
    <property type="term" value="P:'de novo' UMP biosynthetic process"/>
    <property type="evidence" value="ECO:0007669"/>
    <property type="project" value="UniProtKB-UniPathway"/>
</dbReference>
<dbReference type="GO" id="GO:0046872">
    <property type="term" value="F:metal ion binding"/>
    <property type="evidence" value="ECO:0007669"/>
    <property type="project" value="UniProtKB-KW"/>
</dbReference>
<evidence type="ECO:0000313" key="10">
    <source>
        <dbReference type="EMBL" id="ODQ63049.1"/>
    </source>
</evidence>
<comment type="cofactor">
    <cofactor evidence="1">
        <name>Zn(2+)</name>
        <dbReference type="ChEBI" id="CHEBI:29105"/>
    </cofactor>
</comment>
<dbReference type="NCBIfam" id="TIGR00856">
    <property type="entry name" value="pyrC_dimer"/>
    <property type="match status" value="1"/>
</dbReference>
<dbReference type="PROSITE" id="PS00482">
    <property type="entry name" value="DIHYDROOROTASE_1"/>
    <property type="match status" value="1"/>
</dbReference>
<dbReference type="AlphaFoldDB" id="A0A1E3PCA1"/>
<keyword evidence="7" id="KW-0862">Zinc</keyword>
<feature type="domain" description="Amidohydrolase-related" evidence="9">
    <location>
        <begin position="85"/>
        <end position="245"/>
    </location>
</feature>
<reference evidence="10 11" key="1">
    <citation type="journal article" date="2016" name="Proc. Natl. Acad. Sci. U.S.A.">
        <title>Comparative genomics of biotechnologically important yeasts.</title>
        <authorList>
            <person name="Riley R."/>
            <person name="Haridas S."/>
            <person name="Wolfe K.H."/>
            <person name="Lopes M.R."/>
            <person name="Hittinger C.T."/>
            <person name="Goeker M."/>
            <person name="Salamov A.A."/>
            <person name="Wisecaver J.H."/>
            <person name="Long T.M."/>
            <person name="Calvey C.H."/>
            <person name="Aerts A.L."/>
            <person name="Barry K.W."/>
            <person name="Choi C."/>
            <person name="Clum A."/>
            <person name="Coughlan A.Y."/>
            <person name="Deshpande S."/>
            <person name="Douglass A.P."/>
            <person name="Hanson S.J."/>
            <person name="Klenk H.-P."/>
            <person name="LaButti K.M."/>
            <person name="Lapidus A."/>
            <person name="Lindquist E.A."/>
            <person name="Lipzen A.M."/>
            <person name="Meier-Kolthoff J.P."/>
            <person name="Ohm R.A."/>
            <person name="Otillar R.P."/>
            <person name="Pangilinan J.L."/>
            <person name="Peng Y."/>
            <person name="Rokas A."/>
            <person name="Rosa C.A."/>
            <person name="Scheuner C."/>
            <person name="Sibirny A.A."/>
            <person name="Slot J.C."/>
            <person name="Stielow J.B."/>
            <person name="Sun H."/>
            <person name="Kurtzman C.P."/>
            <person name="Blackwell M."/>
            <person name="Grigoriev I.V."/>
            <person name="Jeffries T.W."/>
        </authorList>
    </citation>
    <scope>NUCLEOTIDE SEQUENCE [LARGE SCALE GENOMIC DNA]</scope>
    <source>
        <strain evidence="10 11">DSM 6958</strain>
    </source>
</reference>
<evidence type="ECO:0000256" key="3">
    <source>
        <dbReference type="ARBA" id="ARBA00005631"/>
    </source>
</evidence>
<dbReference type="OrthoDB" id="1670005at2759"/>
<evidence type="ECO:0000313" key="11">
    <source>
        <dbReference type="Proteomes" id="UP000095009"/>
    </source>
</evidence>
<dbReference type="EC" id="3.5.2.3" evidence="4"/>
<evidence type="ECO:0000256" key="5">
    <source>
        <dbReference type="ARBA" id="ARBA00022723"/>
    </source>
</evidence>
<dbReference type="EMBL" id="KV454416">
    <property type="protein sequence ID" value="ODQ63049.1"/>
    <property type="molecule type" value="Genomic_DNA"/>
</dbReference>
<proteinExistence type="inferred from homology"/>
<sequence length="347" mass="37843">MSIELGQPGDYHVHLRDGDMMNLVTPTIPTGGVSVCYVMPNLNPPIVTPKHALAYKAELQALSPTTTFLMSMYLSPSITPEMVFEAAKSGVSGIKCYPAGVTTNSEHGVSSYEAFYPVFSAMEEAGLVLNLHGECPCTAANADYITVLNAEEEFLPTLKDLHSRFPKLRIILEHCTTAAAVQAVRECGPTVVGTITAHHLYLIVDNWGGNALHFCKPVAKWPHDRRALIDAATSGDAKFFLGTDSAPHPLKNKRKAMGAAAGVFTQSHAIPYVAQVFEAEGKLDTLKAFVTDNGRKFYNWNQELSQSNKQVRLIRKANSIPASFGEGDEAVIPFKAGESLNWSIEWY</sequence>
<dbReference type="CDD" id="cd01294">
    <property type="entry name" value="DHOase"/>
    <property type="match status" value="1"/>
</dbReference>
<protein>
    <recommendedName>
        <fullName evidence="4">dihydroorotase</fullName>
        <ecNumber evidence="4">3.5.2.3</ecNumber>
    </recommendedName>
</protein>
<dbReference type="UniPathway" id="UPA00070">
    <property type="reaction ID" value="UER00117"/>
</dbReference>
<keyword evidence="6" id="KW-0378">Hydrolase</keyword>
<dbReference type="GO" id="GO:0004151">
    <property type="term" value="F:dihydroorotase activity"/>
    <property type="evidence" value="ECO:0007669"/>
    <property type="project" value="UniProtKB-EC"/>
</dbReference>
<dbReference type="InterPro" id="IPR002195">
    <property type="entry name" value="Dihydroorotase_CS"/>
</dbReference>
<dbReference type="PIRSF" id="PIRSF001237">
    <property type="entry name" value="DHOdimr"/>
    <property type="match status" value="1"/>
</dbReference>
<keyword evidence="5" id="KW-0479">Metal-binding</keyword>
<evidence type="ECO:0000256" key="4">
    <source>
        <dbReference type="ARBA" id="ARBA00012860"/>
    </source>
</evidence>
<dbReference type="Gene3D" id="3.20.20.140">
    <property type="entry name" value="Metal-dependent hydrolases"/>
    <property type="match status" value="1"/>
</dbReference>
<dbReference type="FunFam" id="3.20.20.140:FF:000041">
    <property type="entry name" value="Dihydroorotase, variant"/>
    <property type="match status" value="1"/>
</dbReference>
<dbReference type="HAMAP" id="MF_00219">
    <property type="entry name" value="PyrC_classII"/>
    <property type="match status" value="1"/>
</dbReference>
<dbReference type="PROSITE" id="PS00483">
    <property type="entry name" value="DIHYDROOROTASE_2"/>
    <property type="match status" value="1"/>
</dbReference>
<evidence type="ECO:0000259" key="9">
    <source>
        <dbReference type="Pfam" id="PF04909"/>
    </source>
</evidence>
<dbReference type="InterPro" id="IPR004721">
    <property type="entry name" value="DHOdimr"/>
</dbReference>
<evidence type="ECO:0000256" key="6">
    <source>
        <dbReference type="ARBA" id="ARBA00022801"/>
    </source>
</evidence>
<evidence type="ECO:0000256" key="2">
    <source>
        <dbReference type="ARBA" id="ARBA00004880"/>
    </source>
</evidence>
<dbReference type="PANTHER" id="PTHR43137">
    <property type="entry name" value="DIHYDROOROTASE"/>
    <property type="match status" value="1"/>
</dbReference>
<evidence type="ECO:0000256" key="8">
    <source>
        <dbReference type="ARBA" id="ARBA00022975"/>
    </source>
</evidence>
<comment type="pathway">
    <text evidence="2">Pyrimidine metabolism; UMP biosynthesis via de novo pathway; (S)-dihydroorotate from bicarbonate: step 3/3.</text>
</comment>
<keyword evidence="8" id="KW-0665">Pyrimidine biosynthesis</keyword>
<dbReference type="GO" id="GO:0006207">
    <property type="term" value="P:'de novo' pyrimidine nucleobase biosynthetic process"/>
    <property type="evidence" value="ECO:0007669"/>
    <property type="project" value="TreeGrafter"/>
</dbReference>
<dbReference type="InterPro" id="IPR006680">
    <property type="entry name" value="Amidohydro-rel"/>
</dbReference>
<dbReference type="Proteomes" id="UP000095009">
    <property type="component" value="Unassembled WGS sequence"/>
</dbReference>
<organism evidence="10 11">
    <name type="scientific">Nadsonia fulvescens var. elongata DSM 6958</name>
    <dbReference type="NCBI Taxonomy" id="857566"/>
    <lineage>
        <taxon>Eukaryota</taxon>
        <taxon>Fungi</taxon>
        <taxon>Dikarya</taxon>
        <taxon>Ascomycota</taxon>
        <taxon>Saccharomycotina</taxon>
        <taxon>Dipodascomycetes</taxon>
        <taxon>Dipodascales</taxon>
        <taxon>Dipodascales incertae sedis</taxon>
        <taxon>Nadsonia</taxon>
    </lineage>
</organism>
<dbReference type="InterPro" id="IPR032466">
    <property type="entry name" value="Metal_Hydrolase"/>
</dbReference>
<dbReference type="Pfam" id="PF04909">
    <property type="entry name" value="Amidohydro_2"/>
    <property type="match status" value="1"/>
</dbReference>
<evidence type="ECO:0000256" key="1">
    <source>
        <dbReference type="ARBA" id="ARBA00001947"/>
    </source>
</evidence>
<accession>A0A1E3PCA1</accession>
<dbReference type="GO" id="GO:0005737">
    <property type="term" value="C:cytoplasm"/>
    <property type="evidence" value="ECO:0007669"/>
    <property type="project" value="TreeGrafter"/>
</dbReference>
<dbReference type="SUPFAM" id="SSF51556">
    <property type="entry name" value="Metallo-dependent hydrolases"/>
    <property type="match status" value="1"/>
</dbReference>